<protein>
    <submittedName>
        <fullName evidence="2">Uncharacterized protein</fullName>
    </submittedName>
</protein>
<evidence type="ECO:0000313" key="2">
    <source>
        <dbReference type="EMBL" id="MBB5036087.1"/>
    </source>
</evidence>
<gene>
    <name evidence="2" type="ORF">HNQ64_000321</name>
</gene>
<keyword evidence="3" id="KW-1185">Reference proteome</keyword>
<comment type="caution">
    <text evidence="2">The sequence shown here is derived from an EMBL/GenBank/DDBJ whole genome shotgun (WGS) entry which is preliminary data.</text>
</comment>
<reference evidence="2 3" key="1">
    <citation type="submission" date="2020-08" db="EMBL/GenBank/DDBJ databases">
        <title>Genomic Encyclopedia of Type Strains, Phase IV (KMG-IV): sequencing the most valuable type-strain genomes for metagenomic binning, comparative biology and taxonomic classification.</title>
        <authorList>
            <person name="Goeker M."/>
        </authorList>
    </citation>
    <scope>NUCLEOTIDE SEQUENCE [LARGE SCALE GENOMIC DNA]</scope>
    <source>
        <strain evidence="2 3">DSM 12251</strain>
    </source>
</reference>
<sequence>MTTRTTTSSKNQPWAAFGALYGENEDMLEGNREGLLVLRQAIDQALESGDSRIEESCVEVAGVRRLDEPRTLTESTQSIGAKLAMVGCLLLISLAAVIFIIGLIQVTHFIAGSHS</sequence>
<keyword evidence="1" id="KW-0812">Transmembrane</keyword>
<accession>A0A7W7YHF5</accession>
<dbReference type="EMBL" id="JACHIF010000001">
    <property type="protein sequence ID" value="MBB5036087.1"/>
    <property type="molecule type" value="Genomic_DNA"/>
</dbReference>
<feature type="transmembrane region" description="Helical" evidence="1">
    <location>
        <begin position="83"/>
        <end position="111"/>
    </location>
</feature>
<organism evidence="2 3">
    <name type="scientific">Prosthecobacter dejongeii</name>
    <dbReference type="NCBI Taxonomy" id="48465"/>
    <lineage>
        <taxon>Bacteria</taxon>
        <taxon>Pseudomonadati</taxon>
        <taxon>Verrucomicrobiota</taxon>
        <taxon>Verrucomicrobiia</taxon>
        <taxon>Verrucomicrobiales</taxon>
        <taxon>Verrucomicrobiaceae</taxon>
        <taxon>Prosthecobacter</taxon>
    </lineage>
</organism>
<keyword evidence="1" id="KW-1133">Transmembrane helix</keyword>
<keyword evidence="1" id="KW-0472">Membrane</keyword>
<dbReference type="RefSeq" id="WP_184204525.1">
    <property type="nucleotide sequence ID" value="NZ_JACHIF010000001.1"/>
</dbReference>
<name>A0A7W7YHF5_9BACT</name>
<dbReference type="Proteomes" id="UP000534294">
    <property type="component" value="Unassembled WGS sequence"/>
</dbReference>
<evidence type="ECO:0000313" key="3">
    <source>
        <dbReference type="Proteomes" id="UP000534294"/>
    </source>
</evidence>
<proteinExistence type="predicted"/>
<evidence type="ECO:0000256" key="1">
    <source>
        <dbReference type="SAM" id="Phobius"/>
    </source>
</evidence>
<dbReference type="AlphaFoldDB" id="A0A7W7YHF5"/>